<reference evidence="2 5" key="2">
    <citation type="submission" date="2020-04" db="EMBL/GenBank/DDBJ databases">
        <title>MicrobeNet Type strains.</title>
        <authorList>
            <person name="Nicholson A.C."/>
        </authorList>
    </citation>
    <scope>NUCLEOTIDE SEQUENCE [LARGE SCALE GENOMIC DNA]</scope>
    <source>
        <strain evidence="2 5">CCUG 33494</strain>
    </source>
</reference>
<dbReference type="Proteomes" id="UP000182448">
    <property type="component" value="Unassembled WGS sequence"/>
</dbReference>
<sequence length="69" mass="7891">MSLTLPIIPTNWLMGVLAFSVVLLLPTIIYFSGHTALRRYPKLFNAWHWLFGVYLVYVIITGVHTLLMG</sequence>
<gene>
    <name evidence="3" type="ORF">GA0061075_10568</name>
    <name evidence="2" type="ORF">HF960_04135</name>
</gene>
<evidence type="ECO:0000313" key="3">
    <source>
        <dbReference type="EMBL" id="SCB88981.1"/>
    </source>
</evidence>
<dbReference type="GeneID" id="72423975"/>
<dbReference type="EMBL" id="JAAXPM010000004">
    <property type="protein sequence ID" value="NKY66860.1"/>
    <property type="molecule type" value="Genomic_DNA"/>
</dbReference>
<keyword evidence="1" id="KW-0472">Membrane</keyword>
<evidence type="ECO:0000256" key="1">
    <source>
        <dbReference type="SAM" id="Phobius"/>
    </source>
</evidence>
<proteinExistence type="predicted"/>
<feature type="transmembrane region" description="Helical" evidence="1">
    <location>
        <begin position="12"/>
        <end position="31"/>
    </location>
</feature>
<keyword evidence="1" id="KW-0812">Transmembrane</keyword>
<feature type="transmembrane region" description="Helical" evidence="1">
    <location>
        <begin position="43"/>
        <end position="67"/>
    </location>
</feature>
<evidence type="ECO:0000313" key="2">
    <source>
        <dbReference type="EMBL" id="NKY66860.1"/>
    </source>
</evidence>
<name>A0A4Y4G7C6_WEIHE</name>
<dbReference type="OrthoDB" id="2147762at2"/>
<accession>A0A4Y4G7C6</accession>
<evidence type="ECO:0000313" key="4">
    <source>
        <dbReference type="Proteomes" id="UP000182448"/>
    </source>
</evidence>
<organism evidence="2 5">
    <name type="scientific">Weissella hellenica</name>
    <dbReference type="NCBI Taxonomy" id="46256"/>
    <lineage>
        <taxon>Bacteria</taxon>
        <taxon>Bacillati</taxon>
        <taxon>Bacillota</taxon>
        <taxon>Bacilli</taxon>
        <taxon>Lactobacillales</taxon>
        <taxon>Lactobacillaceae</taxon>
        <taxon>Weissella</taxon>
    </lineage>
</organism>
<dbReference type="AlphaFoldDB" id="A0A4Y4G7C6"/>
<keyword evidence="1" id="KW-1133">Transmembrane helix</keyword>
<comment type="caution">
    <text evidence="2">The sequence shown here is derived from an EMBL/GenBank/DDBJ whole genome shotgun (WGS) entry which is preliminary data.</text>
</comment>
<protein>
    <submittedName>
        <fullName evidence="2">Uncharacterized protein</fullName>
    </submittedName>
</protein>
<reference evidence="3 4" key="1">
    <citation type="submission" date="2016-08" db="EMBL/GenBank/DDBJ databases">
        <authorList>
            <person name="Varghese N."/>
            <person name="Submissions Spin"/>
        </authorList>
    </citation>
    <scope>NUCLEOTIDE SEQUENCE [LARGE SCALE GENOMIC DNA]</scope>
    <source>
        <strain evidence="3 4">R-53116</strain>
    </source>
</reference>
<dbReference type="RefSeq" id="WP_074427191.1">
    <property type="nucleotide sequence ID" value="NZ_BJEG01000003.1"/>
</dbReference>
<dbReference type="Proteomes" id="UP000585749">
    <property type="component" value="Unassembled WGS sequence"/>
</dbReference>
<evidence type="ECO:0000313" key="5">
    <source>
        <dbReference type="Proteomes" id="UP000585749"/>
    </source>
</evidence>
<keyword evidence="4" id="KW-1185">Reference proteome</keyword>
<dbReference type="EMBL" id="FMAW01000005">
    <property type="protein sequence ID" value="SCB88981.1"/>
    <property type="molecule type" value="Genomic_DNA"/>
</dbReference>